<feature type="transmembrane region" description="Helical" evidence="1">
    <location>
        <begin position="63"/>
        <end position="86"/>
    </location>
</feature>
<comment type="caution">
    <text evidence="2">The sequence shown here is derived from an EMBL/GenBank/DDBJ whole genome shotgun (WGS) entry which is preliminary data.</text>
</comment>
<name>A0A254PXJ3_9BURK</name>
<dbReference type="Proteomes" id="UP000197528">
    <property type="component" value="Unassembled WGS sequence"/>
</dbReference>
<dbReference type="EMBL" id="NGUP01000001">
    <property type="protein sequence ID" value="OWS70988.1"/>
    <property type="molecule type" value="Genomic_DNA"/>
</dbReference>
<organism evidence="2 3">
    <name type="scientific">Polynucleobacter campilacus</name>
    <dbReference type="NCBI Taxonomy" id="1743163"/>
    <lineage>
        <taxon>Bacteria</taxon>
        <taxon>Pseudomonadati</taxon>
        <taxon>Pseudomonadota</taxon>
        <taxon>Betaproteobacteria</taxon>
        <taxon>Burkholderiales</taxon>
        <taxon>Burkholderiaceae</taxon>
        <taxon>Polynucleobacter</taxon>
    </lineage>
</organism>
<evidence type="ECO:0000313" key="3">
    <source>
        <dbReference type="Proteomes" id="UP000197528"/>
    </source>
</evidence>
<dbReference type="AlphaFoldDB" id="A0A254PXJ3"/>
<keyword evidence="3" id="KW-1185">Reference proteome</keyword>
<accession>A0A254PXJ3</accession>
<protein>
    <submittedName>
        <fullName evidence="2">Uncharacterized protein</fullName>
    </submittedName>
</protein>
<gene>
    <name evidence="2" type="ORF">CBI31_01750</name>
</gene>
<reference evidence="2 3" key="1">
    <citation type="submission" date="2017-05" db="EMBL/GenBank/DDBJ databases">
        <title>Genome of Polynucleobacter sp. MWH-Feld-100.</title>
        <authorList>
            <person name="Hahn M.W."/>
        </authorList>
    </citation>
    <scope>NUCLEOTIDE SEQUENCE [LARGE SCALE GENOMIC DNA]</scope>
    <source>
        <strain evidence="2 3">MWH-Feld-100</strain>
    </source>
</reference>
<proteinExistence type="predicted"/>
<keyword evidence="1" id="KW-1133">Transmembrane helix</keyword>
<feature type="transmembrane region" description="Helical" evidence="1">
    <location>
        <begin position="41"/>
        <end position="57"/>
    </location>
</feature>
<evidence type="ECO:0000313" key="2">
    <source>
        <dbReference type="EMBL" id="OWS70988.1"/>
    </source>
</evidence>
<sequence length="99" mass="11316">MIVHLDWLWIFRDISKMAGESSATNKDPLHKRSPWLPRGQARKIIFLGLIIMAGLGSTQHWSFLILLALTTICLSPKVLLATAYYYGRSAMYFGQRFSK</sequence>
<keyword evidence="1" id="KW-0472">Membrane</keyword>
<evidence type="ECO:0000256" key="1">
    <source>
        <dbReference type="SAM" id="Phobius"/>
    </source>
</evidence>
<dbReference type="RefSeq" id="WP_088524693.1">
    <property type="nucleotide sequence ID" value="NZ_NGUP01000001.1"/>
</dbReference>
<keyword evidence="1" id="KW-0812">Transmembrane</keyword>